<dbReference type="Proteomes" id="UP000254065">
    <property type="component" value="Unassembled WGS sequence"/>
</dbReference>
<feature type="signal peptide" evidence="1">
    <location>
        <begin position="1"/>
        <end position="19"/>
    </location>
</feature>
<name>A0A378QZ69_9GAMM</name>
<keyword evidence="1" id="KW-0732">Signal</keyword>
<evidence type="ECO:0000313" key="3">
    <source>
        <dbReference type="Proteomes" id="UP000254065"/>
    </source>
</evidence>
<accession>A0A378QZ69</accession>
<gene>
    <name evidence="2" type="ORF">NCTC12877_00658</name>
</gene>
<dbReference type="EMBL" id="UGQB01000004">
    <property type="protein sequence ID" value="STZ07681.1"/>
    <property type="molecule type" value="Genomic_DNA"/>
</dbReference>
<dbReference type="AlphaFoldDB" id="A0A378QZ69"/>
<reference evidence="2 3" key="1">
    <citation type="submission" date="2018-06" db="EMBL/GenBank/DDBJ databases">
        <authorList>
            <consortium name="Pathogen Informatics"/>
            <person name="Doyle S."/>
        </authorList>
    </citation>
    <scope>NUCLEOTIDE SEQUENCE [LARGE SCALE GENOMIC DNA]</scope>
    <source>
        <strain evidence="2 3">NCTC12877</strain>
    </source>
</reference>
<evidence type="ECO:0000256" key="1">
    <source>
        <dbReference type="SAM" id="SignalP"/>
    </source>
</evidence>
<keyword evidence="3" id="KW-1185">Reference proteome</keyword>
<proteinExistence type="predicted"/>
<organism evidence="2 3">
    <name type="scientific">Moraxella caprae</name>
    <dbReference type="NCBI Taxonomy" id="90240"/>
    <lineage>
        <taxon>Bacteria</taxon>
        <taxon>Pseudomonadati</taxon>
        <taxon>Pseudomonadota</taxon>
        <taxon>Gammaproteobacteria</taxon>
        <taxon>Moraxellales</taxon>
        <taxon>Moraxellaceae</taxon>
        <taxon>Moraxella</taxon>
    </lineage>
</organism>
<feature type="chain" id="PRO_5016755784" evidence="1">
    <location>
        <begin position="20"/>
        <end position="32"/>
    </location>
</feature>
<evidence type="ECO:0000313" key="2">
    <source>
        <dbReference type="EMBL" id="STZ07681.1"/>
    </source>
</evidence>
<sequence>MKLSYLLPAVLLFTSTAHAESLNSLVNKRYTP</sequence>
<protein>
    <submittedName>
        <fullName evidence="2">Uncharacterized protein</fullName>
    </submittedName>
</protein>